<dbReference type="Proteomes" id="UP001500483">
    <property type="component" value="Unassembled WGS sequence"/>
</dbReference>
<evidence type="ECO:0000313" key="9">
    <source>
        <dbReference type="Proteomes" id="UP001500483"/>
    </source>
</evidence>
<keyword evidence="2" id="KW-0229">DNA integration</keyword>
<evidence type="ECO:0000313" key="6">
    <source>
        <dbReference type="EMBL" id="GAA3352116.1"/>
    </source>
</evidence>
<comment type="similarity">
    <text evidence="1">Belongs to the 'phage' integrase family.</text>
</comment>
<name>A0ABP6RZI1_9PSEU</name>
<dbReference type="PROSITE" id="PS51898">
    <property type="entry name" value="TYR_RECOMBINASE"/>
    <property type="match status" value="1"/>
</dbReference>
<keyword evidence="3" id="KW-0238">DNA-binding</keyword>
<dbReference type="EMBL" id="BAAAYK010000003">
    <property type="protein sequence ID" value="GAA3352394.1"/>
    <property type="molecule type" value="Genomic_DNA"/>
</dbReference>
<evidence type="ECO:0000256" key="4">
    <source>
        <dbReference type="ARBA" id="ARBA00023172"/>
    </source>
</evidence>
<gene>
    <name evidence="6" type="ORF">GCM10020366_00270</name>
    <name evidence="7" type="ORF">GCM10020366_01900</name>
    <name evidence="8" type="ORF">GCM10020366_58490</name>
</gene>
<keyword evidence="4" id="KW-0233">DNA recombination</keyword>
<dbReference type="Pfam" id="PF22022">
    <property type="entry name" value="Phage_int_M"/>
    <property type="match status" value="1"/>
</dbReference>
<evidence type="ECO:0000259" key="5">
    <source>
        <dbReference type="PROSITE" id="PS51898"/>
    </source>
</evidence>
<dbReference type="InterPro" id="IPR050808">
    <property type="entry name" value="Phage_Integrase"/>
</dbReference>
<comment type="caution">
    <text evidence="8">The sequence shown here is derived from an EMBL/GenBank/DDBJ whole genome shotgun (WGS) entry which is preliminary data.</text>
</comment>
<dbReference type="InterPro" id="IPR002104">
    <property type="entry name" value="Integrase_catalytic"/>
</dbReference>
<evidence type="ECO:0000313" key="7">
    <source>
        <dbReference type="EMBL" id="GAA3352394.1"/>
    </source>
</evidence>
<dbReference type="EMBL" id="BAAAYK010000038">
    <property type="protein sequence ID" value="GAA3364074.1"/>
    <property type="molecule type" value="Genomic_DNA"/>
</dbReference>
<dbReference type="EMBL" id="BAAAYK010000001">
    <property type="protein sequence ID" value="GAA3352116.1"/>
    <property type="molecule type" value="Genomic_DNA"/>
</dbReference>
<proteinExistence type="inferred from homology"/>
<sequence>MPRLPLPLGTAGEISAKRVGAAWMARCRYRHEDGTYSDVRRRGKTKELAKQAVRDAVKDLAPSSPGAGLTVSSYFGEAADAWFAEFRADTENGIYSFGTLDTYADAYRNHVKPALGNLRIFEVKTPVINTLCQSKLKAHSLALAKHVKAVISNIMTFVVQAGVIDENPARHIAPLTERRAKTKRKQPRSLSRDELLDLLSKLDVDEEAQRWDLPDLVRFFVATGERSGEALGAHWEDFDTAAQKLVMGGNIIQARGKGTVRNAGKSARSGDRDIALPEWCVHMLTERKDVLGEVDPGKPIFTNTRGGYLNAANLTNRVWLPFRKRAGYEWVTFHTFRKTVATLLDEAGMTARQIADVLGHSNPSMTLNTYMGRGQVSRASADALDAAGFGGERKVGS</sequence>
<evidence type="ECO:0000256" key="2">
    <source>
        <dbReference type="ARBA" id="ARBA00022908"/>
    </source>
</evidence>
<dbReference type="Gene3D" id="1.10.150.130">
    <property type="match status" value="1"/>
</dbReference>
<accession>A0ABP6RZI1</accession>
<reference evidence="8" key="1">
    <citation type="journal article" date="2014" name="Int. J. Syst. Evol. Microbiol.">
        <title>Complete genome of a new Firmicutes species belonging to the dominant human colonic microbiota ('Ruminococcus bicirculans') reveals two chromosomes and a selective capacity to utilize plant glucans.</title>
        <authorList>
            <consortium name="NISC Comparative Sequencing Program"/>
            <person name="Wegmann U."/>
            <person name="Louis P."/>
            <person name="Goesmann A."/>
            <person name="Henrissat B."/>
            <person name="Duncan S.H."/>
            <person name="Flint H.J."/>
        </authorList>
    </citation>
    <scope>NUCLEOTIDE SEQUENCE</scope>
    <source>
        <strain evidence="8">JCM 9687</strain>
    </source>
</reference>
<dbReference type="Pfam" id="PF00589">
    <property type="entry name" value="Phage_integrase"/>
    <property type="match status" value="1"/>
</dbReference>
<dbReference type="InterPro" id="IPR010998">
    <property type="entry name" value="Integrase_recombinase_N"/>
</dbReference>
<reference evidence="9" key="2">
    <citation type="journal article" date="2019" name="Int. J. Syst. Evol. Microbiol.">
        <title>The Global Catalogue of Microorganisms (GCM) 10K type strain sequencing project: providing services to taxonomists for standard genome sequencing and annotation.</title>
        <authorList>
            <consortium name="The Broad Institute Genomics Platform"/>
            <consortium name="The Broad Institute Genome Sequencing Center for Infectious Disease"/>
            <person name="Wu L."/>
            <person name="Ma J."/>
        </authorList>
    </citation>
    <scope>NUCLEOTIDE SEQUENCE [LARGE SCALE GENOMIC DNA]</scope>
    <source>
        <strain evidence="9">JCM 9687</strain>
    </source>
</reference>
<dbReference type="CDD" id="cd01189">
    <property type="entry name" value="INT_ICEBs1_C_like"/>
    <property type="match status" value="1"/>
</dbReference>
<dbReference type="PANTHER" id="PTHR30629">
    <property type="entry name" value="PROPHAGE INTEGRASE"/>
    <property type="match status" value="1"/>
</dbReference>
<dbReference type="RefSeq" id="WP_344923606.1">
    <property type="nucleotide sequence ID" value="NZ_BAAAYK010000001.1"/>
</dbReference>
<evidence type="ECO:0000256" key="3">
    <source>
        <dbReference type="ARBA" id="ARBA00023125"/>
    </source>
</evidence>
<dbReference type="Gene3D" id="1.10.443.10">
    <property type="entry name" value="Intergrase catalytic core"/>
    <property type="match status" value="1"/>
</dbReference>
<dbReference type="SUPFAM" id="SSF56349">
    <property type="entry name" value="DNA breaking-rejoining enzymes"/>
    <property type="match status" value="1"/>
</dbReference>
<evidence type="ECO:0000256" key="1">
    <source>
        <dbReference type="ARBA" id="ARBA00008857"/>
    </source>
</evidence>
<evidence type="ECO:0000313" key="8">
    <source>
        <dbReference type="EMBL" id="GAA3364074.1"/>
    </source>
</evidence>
<feature type="domain" description="Tyr recombinase" evidence="5">
    <location>
        <begin position="185"/>
        <end position="385"/>
    </location>
</feature>
<reference evidence="8" key="3">
    <citation type="submission" date="2023-12" db="EMBL/GenBank/DDBJ databases">
        <authorList>
            <person name="Sun Q."/>
            <person name="Inoue M."/>
        </authorList>
    </citation>
    <scope>NUCLEOTIDE SEQUENCE</scope>
    <source>
        <strain evidence="8">JCM 9687</strain>
    </source>
</reference>
<dbReference type="PANTHER" id="PTHR30629:SF2">
    <property type="entry name" value="PROPHAGE INTEGRASE INTS-RELATED"/>
    <property type="match status" value="1"/>
</dbReference>
<keyword evidence="9" id="KW-1185">Reference proteome</keyword>
<dbReference type="InterPro" id="IPR053876">
    <property type="entry name" value="Phage_int_M"/>
</dbReference>
<dbReference type="InterPro" id="IPR013762">
    <property type="entry name" value="Integrase-like_cat_sf"/>
</dbReference>
<organism evidence="8 9">
    <name type="scientific">Saccharopolyspora gregorii</name>
    <dbReference type="NCBI Taxonomy" id="33914"/>
    <lineage>
        <taxon>Bacteria</taxon>
        <taxon>Bacillati</taxon>
        <taxon>Actinomycetota</taxon>
        <taxon>Actinomycetes</taxon>
        <taxon>Pseudonocardiales</taxon>
        <taxon>Pseudonocardiaceae</taxon>
        <taxon>Saccharopolyspora</taxon>
    </lineage>
</organism>
<dbReference type="InterPro" id="IPR011010">
    <property type="entry name" value="DNA_brk_join_enz"/>
</dbReference>
<protein>
    <submittedName>
        <fullName evidence="8">Site-specific integrase</fullName>
    </submittedName>
</protein>